<dbReference type="InParanoid" id="A0A0G4EMI3"/>
<evidence type="ECO:0000313" key="2">
    <source>
        <dbReference type="EMBL" id="CEL98184.1"/>
    </source>
</evidence>
<dbReference type="Proteomes" id="UP000041254">
    <property type="component" value="Unassembled WGS sequence"/>
</dbReference>
<feature type="region of interest" description="Disordered" evidence="1">
    <location>
        <begin position="109"/>
        <end position="181"/>
    </location>
</feature>
<evidence type="ECO:0000256" key="1">
    <source>
        <dbReference type="SAM" id="MobiDB-lite"/>
    </source>
</evidence>
<sequence length="276" mass="30825">MEKANPILTIGTSNLHLDRMARRDSTWKIPPPSPPRRGGAVRPGCRTRRRTISSTSSYRQRKSELFNTPEEPTAPIEPTTQGQLTKWVWILEADNSPTSEPYEVTVEAAPASKLPDDRPKADNGSSAAVPPRGPLADKPPDDRPKVGNGASAAAAAVLPHGSLAGRKPALNNRKPTDTERKRDKIRCWKKTIDYYKAVIALHLTQFSQVLEHERRLYLCMKEGAKRIPPKSAIIRCSSSRVLRHQLFATRYRVFLSTRWGPARPVVHRINSASHRA</sequence>
<keyword evidence="3" id="KW-1185">Reference proteome</keyword>
<name>A0A0G4EMI3_VITBC</name>
<accession>A0A0G4EMI3</accession>
<organism evidence="2 3">
    <name type="scientific">Vitrella brassicaformis (strain CCMP3155)</name>
    <dbReference type="NCBI Taxonomy" id="1169540"/>
    <lineage>
        <taxon>Eukaryota</taxon>
        <taxon>Sar</taxon>
        <taxon>Alveolata</taxon>
        <taxon>Colpodellida</taxon>
        <taxon>Vitrellaceae</taxon>
        <taxon>Vitrella</taxon>
    </lineage>
</organism>
<dbReference type="AlphaFoldDB" id="A0A0G4EMI3"/>
<dbReference type="EMBL" id="CDMY01000264">
    <property type="protein sequence ID" value="CEL98184.1"/>
    <property type="molecule type" value="Genomic_DNA"/>
</dbReference>
<feature type="region of interest" description="Disordered" evidence="1">
    <location>
        <begin position="22"/>
        <end position="80"/>
    </location>
</feature>
<dbReference type="VEuPathDB" id="CryptoDB:Vbra_5163"/>
<feature type="compositionally biased region" description="Low complexity" evidence="1">
    <location>
        <begin position="68"/>
        <end position="80"/>
    </location>
</feature>
<protein>
    <submittedName>
        <fullName evidence="2">Uncharacterized protein</fullName>
    </submittedName>
</protein>
<evidence type="ECO:0000313" key="3">
    <source>
        <dbReference type="Proteomes" id="UP000041254"/>
    </source>
</evidence>
<proteinExistence type="predicted"/>
<reference evidence="2 3" key="1">
    <citation type="submission" date="2014-11" db="EMBL/GenBank/DDBJ databases">
        <authorList>
            <person name="Zhu J."/>
            <person name="Qi W."/>
            <person name="Song R."/>
        </authorList>
    </citation>
    <scope>NUCLEOTIDE SEQUENCE [LARGE SCALE GENOMIC DNA]</scope>
</reference>
<gene>
    <name evidence="2" type="ORF">Vbra_5163</name>
</gene>